<evidence type="ECO:0000313" key="3">
    <source>
        <dbReference type="Proteomes" id="UP001232148"/>
    </source>
</evidence>
<sequence length="275" mass="31711">MLLTHQTKPLFTAPRSKLFGHILYQYFFFVFSFFLFLFFDLEISRISSRYLASERAFLKFWFVITVFLHISSLVSTAFSRRGGGVLSGWLAGIREHGTASLFRCLYNGNREGSDWLWERDGRRFSEGGIPGFIGGEQVSQTMRDVISQGGRGGKVFGRDCDLVFFFSPFVSSLISFVERKPAAAVAMRRAQLQIVFLDEKRESVSRRNVETEMSRNESHESMTIKRNDASLLLFESAFFFFSSPINNIAVRYFLFNSRETHQHAYTYMHTSQTNS</sequence>
<keyword evidence="3" id="KW-1185">Reference proteome</keyword>
<gene>
    <name evidence="2" type="ORF">LX32DRAFT_212629</name>
</gene>
<feature type="transmembrane region" description="Helical" evidence="1">
    <location>
        <begin position="18"/>
        <end position="39"/>
    </location>
</feature>
<organism evidence="2 3">
    <name type="scientific">Colletotrichum zoysiae</name>
    <dbReference type="NCBI Taxonomy" id="1216348"/>
    <lineage>
        <taxon>Eukaryota</taxon>
        <taxon>Fungi</taxon>
        <taxon>Dikarya</taxon>
        <taxon>Ascomycota</taxon>
        <taxon>Pezizomycotina</taxon>
        <taxon>Sordariomycetes</taxon>
        <taxon>Hypocreomycetidae</taxon>
        <taxon>Glomerellales</taxon>
        <taxon>Glomerellaceae</taxon>
        <taxon>Colletotrichum</taxon>
        <taxon>Colletotrichum graminicola species complex</taxon>
    </lineage>
</organism>
<name>A0AAD9H5Z8_9PEZI</name>
<keyword evidence="1" id="KW-1133">Transmembrane helix</keyword>
<feature type="transmembrane region" description="Helical" evidence="1">
    <location>
        <begin position="60"/>
        <end position="78"/>
    </location>
</feature>
<dbReference type="EMBL" id="MU843059">
    <property type="protein sequence ID" value="KAK2022119.1"/>
    <property type="molecule type" value="Genomic_DNA"/>
</dbReference>
<evidence type="ECO:0000313" key="2">
    <source>
        <dbReference type="EMBL" id="KAK2022119.1"/>
    </source>
</evidence>
<evidence type="ECO:0000256" key="1">
    <source>
        <dbReference type="SAM" id="Phobius"/>
    </source>
</evidence>
<dbReference type="Proteomes" id="UP001232148">
    <property type="component" value="Unassembled WGS sequence"/>
</dbReference>
<protein>
    <submittedName>
        <fullName evidence="2">Uncharacterized protein</fullName>
    </submittedName>
</protein>
<accession>A0AAD9H5Z8</accession>
<keyword evidence="1" id="KW-0472">Membrane</keyword>
<dbReference type="AlphaFoldDB" id="A0AAD9H5Z8"/>
<keyword evidence="1" id="KW-0812">Transmembrane</keyword>
<comment type="caution">
    <text evidence="2">The sequence shown here is derived from an EMBL/GenBank/DDBJ whole genome shotgun (WGS) entry which is preliminary data.</text>
</comment>
<reference evidence="2" key="1">
    <citation type="submission" date="2021-06" db="EMBL/GenBank/DDBJ databases">
        <title>Comparative genomics, transcriptomics and evolutionary studies reveal genomic signatures of adaptation to plant cell wall in hemibiotrophic fungi.</title>
        <authorList>
            <consortium name="DOE Joint Genome Institute"/>
            <person name="Baroncelli R."/>
            <person name="Diaz J.F."/>
            <person name="Benocci T."/>
            <person name="Peng M."/>
            <person name="Battaglia E."/>
            <person name="Haridas S."/>
            <person name="Andreopoulos W."/>
            <person name="Labutti K."/>
            <person name="Pangilinan J."/>
            <person name="Floch G.L."/>
            <person name="Makela M.R."/>
            <person name="Henrissat B."/>
            <person name="Grigoriev I.V."/>
            <person name="Crouch J.A."/>
            <person name="De Vries R.P."/>
            <person name="Sukno S.A."/>
            <person name="Thon M.R."/>
        </authorList>
    </citation>
    <scope>NUCLEOTIDE SEQUENCE</scope>
    <source>
        <strain evidence="2">MAFF235873</strain>
    </source>
</reference>
<proteinExistence type="predicted"/>